<evidence type="ECO:0000256" key="1">
    <source>
        <dbReference type="ARBA" id="ARBA00004651"/>
    </source>
</evidence>
<gene>
    <name evidence="10" type="ORF">ACIB24_07365</name>
</gene>
<dbReference type="Pfam" id="PF21082">
    <property type="entry name" value="MS_channel_3rd"/>
    <property type="match status" value="1"/>
</dbReference>
<dbReference type="InterPro" id="IPR010920">
    <property type="entry name" value="LSM_dom_sf"/>
</dbReference>
<name>A0ABW8AL72_9ACTN</name>
<evidence type="ECO:0000313" key="10">
    <source>
        <dbReference type="EMBL" id="MFI7586878.1"/>
    </source>
</evidence>
<reference evidence="10 11" key="1">
    <citation type="submission" date="2024-10" db="EMBL/GenBank/DDBJ databases">
        <title>The Natural Products Discovery Center: Release of the First 8490 Sequenced Strains for Exploring Actinobacteria Biosynthetic Diversity.</title>
        <authorList>
            <person name="Kalkreuter E."/>
            <person name="Kautsar S.A."/>
            <person name="Yang D."/>
            <person name="Bader C.D."/>
            <person name="Teijaro C.N."/>
            <person name="Fluegel L."/>
            <person name="Davis C.M."/>
            <person name="Simpson J.R."/>
            <person name="Lauterbach L."/>
            <person name="Steele A.D."/>
            <person name="Gui C."/>
            <person name="Meng S."/>
            <person name="Li G."/>
            <person name="Viehrig K."/>
            <person name="Ye F."/>
            <person name="Su P."/>
            <person name="Kiefer A.F."/>
            <person name="Nichols A."/>
            <person name="Cepeda A.J."/>
            <person name="Yan W."/>
            <person name="Fan B."/>
            <person name="Jiang Y."/>
            <person name="Adhikari A."/>
            <person name="Zheng C.-J."/>
            <person name="Schuster L."/>
            <person name="Cowan T.M."/>
            <person name="Smanski M.J."/>
            <person name="Chevrette M.G."/>
            <person name="De Carvalho L.P.S."/>
            <person name="Shen B."/>
        </authorList>
    </citation>
    <scope>NUCLEOTIDE SEQUENCE [LARGE SCALE GENOMIC DNA]</scope>
    <source>
        <strain evidence="10 11">NPDC049639</strain>
    </source>
</reference>
<feature type="transmembrane region" description="Helical" evidence="7">
    <location>
        <begin position="128"/>
        <end position="147"/>
    </location>
</feature>
<dbReference type="InterPro" id="IPR011014">
    <property type="entry name" value="MscS_channel_TM-2"/>
</dbReference>
<evidence type="ECO:0000256" key="4">
    <source>
        <dbReference type="ARBA" id="ARBA00022692"/>
    </source>
</evidence>
<dbReference type="Gene3D" id="3.30.70.100">
    <property type="match status" value="1"/>
</dbReference>
<dbReference type="SUPFAM" id="SSF82861">
    <property type="entry name" value="Mechanosensitive channel protein MscS (YggB), transmembrane region"/>
    <property type="match status" value="1"/>
</dbReference>
<dbReference type="Pfam" id="PF00924">
    <property type="entry name" value="MS_channel_2nd"/>
    <property type="match status" value="1"/>
</dbReference>
<sequence>MLHPVSSVSALLSANSCDKDEASLCGFVHKVTNNANWAQAADVILGPIIQVVVILAIAILVRRWLHKLINRTVNRITNGDPATTAELINRRILRARTLASVLQSVTSALVFGLAALMILQIFWSVAPLLASVSVVGVALGFGAQSLVKDVLAGLFMIVEDQYGVGDVIDVGNDVDGTVEAVGLRVTRIRAVDGTMWIVRNGEILRVGNKSQGWARAVVDVGVAHGVDVSHVEELLRQEGEKMRQDPAFTNALLGDPEVWGVETMTKDGLTIRVVVKTRPLKQWPVARELRRRITTRLEAEGIDQG</sequence>
<proteinExistence type="inferred from homology"/>
<feature type="transmembrane region" description="Helical" evidence="7">
    <location>
        <begin position="40"/>
        <end position="61"/>
    </location>
</feature>
<organism evidence="10 11">
    <name type="scientific">Spongisporangium articulatum</name>
    <dbReference type="NCBI Taxonomy" id="3362603"/>
    <lineage>
        <taxon>Bacteria</taxon>
        <taxon>Bacillati</taxon>
        <taxon>Actinomycetota</taxon>
        <taxon>Actinomycetes</taxon>
        <taxon>Kineosporiales</taxon>
        <taxon>Kineosporiaceae</taxon>
        <taxon>Spongisporangium</taxon>
    </lineage>
</organism>
<protein>
    <submittedName>
        <fullName evidence="10">Mechanosensitive ion channel family protein</fullName>
    </submittedName>
</protein>
<keyword evidence="3" id="KW-1003">Cell membrane</keyword>
<dbReference type="Gene3D" id="1.10.287.1260">
    <property type="match status" value="1"/>
</dbReference>
<evidence type="ECO:0000256" key="7">
    <source>
        <dbReference type="SAM" id="Phobius"/>
    </source>
</evidence>
<feature type="domain" description="Mechanosensitive ion channel MscS C-terminal" evidence="9">
    <location>
        <begin position="217"/>
        <end position="303"/>
    </location>
</feature>
<dbReference type="SUPFAM" id="SSF82689">
    <property type="entry name" value="Mechanosensitive channel protein MscS (YggB), C-terminal domain"/>
    <property type="match status" value="1"/>
</dbReference>
<dbReference type="InterPro" id="IPR023408">
    <property type="entry name" value="MscS_beta-dom_sf"/>
</dbReference>
<dbReference type="Proteomes" id="UP001612915">
    <property type="component" value="Unassembled WGS sequence"/>
</dbReference>
<evidence type="ECO:0000256" key="5">
    <source>
        <dbReference type="ARBA" id="ARBA00022989"/>
    </source>
</evidence>
<keyword evidence="11" id="KW-1185">Reference proteome</keyword>
<dbReference type="InterPro" id="IPR011066">
    <property type="entry name" value="MscS_channel_C_sf"/>
</dbReference>
<comment type="subcellular location">
    <subcellularLocation>
        <location evidence="1">Cell membrane</location>
        <topology evidence="1">Multi-pass membrane protein</topology>
    </subcellularLocation>
</comment>
<evidence type="ECO:0000259" key="8">
    <source>
        <dbReference type="Pfam" id="PF00924"/>
    </source>
</evidence>
<evidence type="ECO:0000256" key="2">
    <source>
        <dbReference type="ARBA" id="ARBA00008017"/>
    </source>
</evidence>
<dbReference type="InterPro" id="IPR045276">
    <property type="entry name" value="YbiO_bact"/>
</dbReference>
<dbReference type="InterPro" id="IPR006685">
    <property type="entry name" value="MscS_channel_2nd"/>
</dbReference>
<accession>A0ABW8AL72</accession>
<dbReference type="RefSeq" id="WP_398277451.1">
    <property type="nucleotide sequence ID" value="NZ_JBITLV010000002.1"/>
</dbReference>
<dbReference type="SUPFAM" id="SSF50182">
    <property type="entry name" value="Sm-like ribonucleoproteins"/>
    <property type="match status" value="1"/>
</dbReference>
<comment type="caution">
    <text evidence="10">The sequence shown here is derived from an EMBL/GenBank/DDBJ whole genome shotgun (WGS) entry which is preliminary data.</text>
</comment>
<keyword evidence="6 7" id="KW-0472">Membrane</keyword>
<dbReference type="PANTHER" id="PTHR30460:SF0">
    <property type="entry name" value="MODERATE CONDUCTANCE MECHANOSENSITIVE CHANNEL YBIO"/>
    <property type="match status" value="1"/>
</dbReference>
<dbReference type="InterPro" id="IPR049278">
    <property type="entry name" value="MS_channel_C"/>
</dbReference>
<dbReference type="EMBL" id="JBITLV010000002">
    <property type="protein sequence ID" value="MFI7586878.1"/>
    <property type="molecule type" value="Genomic_DNA"/>
</dbReference>
<feature type="transmembrane region" description="Helical" evidence="7">
    <location>
        <begin position="98"/>
        <end position="122"/>
    </location>
</feature>
<keyword evidence="5 7" id="KW-1133">Transmembrane helix</keyword>
<evidence type="ECO:0000313" key="11">
    <source>
        <dbReference type="Proteomes" id="UP001612915"/>
    </source>
</evidence>
<evidence type="ECO:0000256" key="3">
    <source>
        <dbReference type="ARBA" id="ARBA00022475"/>
    </source>
</evidence>
<comment type="similarity">
    <text evidence="2">Belongs to the MscS (TC 1.A.23) family.</text>
</comment>
<keyword evidence="4 7" id="KW-0812">Transmembrane</keyword>
<evidence type="ECO:0000259" key="9">
    <source>
        <dbReference type="Pfam" id="PF21082"/>
    </source>
</evidence>
<evidence type="ECO:0000256" key="6">
    <source>
        <dbReference type="ARBA" id="ARBA00023136"/>
    </source>
</evidence>
<dbReference type="Gene3D" id="2.30.30.60">
    <property type="match status" value="1"/>
</dbReference>
<dbReference type="PANTHER" id="PTHR30460">
    <property type="entry name" value="MODERATE CONDUCTANCE MECHANOSENSITIVE CHANNEL YBIO"/>
    <property type="match status" value="1"/>
</dbReference>
<feature type="domain" description="Mechanosensitive ion channel MscS" evidence="8">
    <location>
        <begin position="146"/>
        <end position="208"/>
    </location>
</feature>